<keyword evidence="3" id="KW-1185">Reference proteome</keyword>
<sequence>MHSVCVASWYSKKALNQNSSREVRREAPDPNQGYLPQIWGGTEANYTVTFMDENKMRDEMARKGVRLFNDGRTNVHDEGRSERSSDGLDENVNDNIRENDGSQ</sequence>
<gene>
    <name evidence="2" type="ORF">TNCV_4516331</name>
</gene>
<organism evidence="2 3">
    <name type="scientific">Trichonephila clavipes</name>
    <name type="common">Golden silk orbweaver</name>
    <name type="synonym">Nephila clavipes</name>
    <dbReference type="NCBI Taxonomy" id="2585209"/>
    <lineage>
        <taxon>Eukaryota</taxon>
        <taxon>Metazoa</taxon>
        <taxon>Ecdysozoa</taxon>
        <taxon>Arthropoda</taxon>
        <taxon>Chelicerata</taxon>
        <taxon>Arachnida</taxon>
        <taxon>Araneae</taxon>
        <taxon>Araneomorphae</taxon>
        <taxon>Entelegynae</taxon>
        <taxon>Araneoidea</taxon>
        <taxon>Nephilidae</taxon>
        <taxon>Trichonephila</taxon>
    </lineage>
</organism>
<proteinExistence type="predicted"/>
<evidence type="ECO:0000313" key="2">
    <source>
        <dbReference type="EMBL" id="GFY01369.1"/>
    </source>
</evidence>
<dbReference type="AlphaFoldDB" id="A0A8X6V6Q9"/>
<dbReference type="EMBL" id="BMAU01021226">
    <property type="protein sequence ID" value="GFY01369.1"/>
    <property type="molecule type" value="Genomic_DNA"/>
</dbReference>
<reference evidence="2" key="1">
    <citation type="submission" date="2020-08" db="EMBL/GenBank/DDBJ databases">
        <title>Multicomponent nature underlies the extraordinary mechanical properties of spider dragline silk.</title>
        <authorList>
            <person name="Kono N."/>
            <person name="Nakamura H."/>
            <person name="Mori M."/>
            <person name="Yoshida Y."/>
            <person name="Ohtoshi R."/>
            <person name="Malay A.D."/>
            <person name="Moran D.A.P."/>
            <person name="Tomita M."/>
            <person name="Numata K."/>
            <person name="Arakawa K."/>
        </authorList>
    </citation>
    <scope>NUCLEOTIDE SEQUENCE</scope>
</reference>
<accession>A0A8X6V6Q9</accession>
<name>A0A8X6V6Q9_TRICX</name>
<feature type="region of interest" description="Disordered" evidence="1">
    <location>
        <begin position="68"/>
        <end position="103"/>
    </location>
</feature>
<protein>
    <submittedName>
        <fullName evidence="2">Uncharacterized protein</fullName>
    </submittedName>
</protein>
<feature type="compositionally biased region" description="Basic and acidic residues" evidence="1">
    <location>
        <begin position="73"/>
        <end position="86"/>
    </location>
</feature>
<feature type="region of interest" description="Disordered" evidence="1">
    <location>
        <begin position="16"/>
        <end position="38"/>
    </location>
</feature>
<evidence type="ECO:0000313" key="3">
    <source>
        <dbReference type="Proteomes" id="UP000887159"/>
    </source>
</evidence>
<evidence type="ECO:0000256" key="1">
    <source>
        <dbReference type="SAM" id="MobiDB-lite"/>
    </source>
</evidence>
<dbReference type="Proteomes" id="UP000887159">
    <property type="component" value="Unassembled WGS sequence"/>
</dbReference>
<comment type="caution">
    <text evidence="2">The sequence shown here is derived from an EMBL/GenBank/DDBJ whole genome shotgun (WGS) entry which is preliminary data.</text>
</comment>